<dbReference type="AlphaFoldDB" id="A0A8S0Z9K0"/>
<reference evidence="1 2" key="1">
    <citation type="submission" date="2020-04" db="EMBL/GenBank/DDBJ databases">
        <authorList>
            <person name="Wallbank WR R."/>
            <person name="Pardo Diaz C."/>
            <person name="Kozak K."/>
            <person name="Martin S."/>
            <person name="Jiggins C."/>
            <person name="Moest M."/>
            <person name="Warren A I."/>
            <person name="Byers J.R.P. K."/>
            <person name="Montejo-Kovacevich G."/>
            <person name="Yen C E."/>
        </authorList>
    </citation>
    <scope>NUCLEOTIDE SEQUENCE [LARGE SCALE GENOMIC DNA]</scope>
</reference>
<gene>
    <name evidence="1" type="ORF">APLA_LOCUS4060</name>
</gene>
<dbReference type="Proteomes" id="UP000494256">
    <property type="component" value="Unassembled WGS sequence"/>
</dbReference>
<name>A0A8S0Z9K0_ARCPL</name>
<proteinExistence type="predicted"/>
<comment type="caution">
    <text evidence="1">The sequence shown here is derived from an EMBL/GenBank/DDBJ whole genome shotgun (WGS) entry which is preliminary data.</text>
</comment>
<protein>
    <submittedName>
        <fullName evidence="1">Uncharacterized protein</fullName>
    </submittedName>
</protein>
<evidence type="ECO:0000313" key="1">
    <source>
        <dbReference type="EMBL" id="CAB3229438.1"/>
    </source>
</evidence>
<evidence type="ECO:0000313" key="2">
    <source>
        <dbReference type="Proteomes" id="UP000494256"/>
    </source>
</evidence>
<accession>A0A8S0Z9K0</accession>
<dbReference type="EMBL" id="CADEBD010000286">
    <property type="protein sequence ID" value="CAB3229438.1"/>
    <property type="molecule type" value="Genomic_DNA"/>
</dbReference>
<organism evidence="1 2">
    <name type="scientific">Arctia plantaginis</name>
    <name type="common">Wood tiger moth</name>
    <name type="synonym">Phalaena plantaginis</name>
    <dbReference type="NCBI Taxonomy" id="874455"/>
    <lineage>
        <taxon>Eukaryota</taxon>
        <taxon>Metazoa</taxon>
        <taxon>Ecdysozoa</taxon>
        <taxon>Arthropoda</taxon>
        <taxon>Hexapoda</taxon>
        <taxon>Insecta</taxon>
        <taxon>Pterygota</taxon>
        <taxon>Neoptera</taxon>
        <taxon>Endopterygota</taxon>
        <taxon>Lepidoptera</taxon>
        <taxon>Glossata</taxon>
        <taxon>Ditrysia</taxon>
        <taxon>Noctuoidea</taxon>
        <taxon>Erebidae</taxon>
        <taxon>Arctiinae</taxon>
        <taxon>Arctia</taxon>
    </lineage>
</organism>
<dbReference type="OrthoDB" id="5855924at2759"/>
<sequence>MLLLLISAKILSGIEDIADNNVRTSNSAENVNYIQTGGDGYVIGEPLWVLRLNNDGWMDPKLTLGTSGDQEDFYNAVAPMIGA</sequence>